<dbReference type="Gene3D" id="1.10.3720.10">
    <property type="entry name" value="MetI-like"/>
    <property type="match status" value="1"/>
</dbReference>
<evidence type="ECO:0000256" key="1">
    <source>
        <dbReference type="ARBA" id="ARBA00004651"/>
    </source>
</evidence>
<evidence type="ECO:0000256" key="2">
    <source>
        <dbReference type="ARBA" id="ARBA00007069"/>
    </source>
</evidence>
<accession>A0ABP8VJ17</accession>
<dbReference type="PANTHER" id="PTHR42929">
    <property type="entry name" value="INNER MEMBRANE ABC TRANSPORTER PERMEASE PROTEIN YDCU-RELATED-RELATED"/>
    <property type="match status" value="1"/>
</dbReference>
<feature type="domain" description="ABC transmembrane type-1" evidence="10">
    <location>
        <begin position="98"/>
        <end position="313"/>
    </location>
</feature>
<feature type="compositionally biased region" description="Polar residues" evidence="8">
    <location>
        <begin position="1"/>
        <end position="23"/>
    </location>
</feature>
<dbReference type="SUPFAM" id="SSF161098">
    <property type="entry name" value="MetI-like"/>
    <property type="match status" value="1"/>
</dbReference>
<evidence type="ECO:0000313" key="12">
    <source>
        <dbReference type="Proteomes" id="UP001501295"/>
    </source>
</evidence>
<dbReference type="CDD" id="cd06261">
    <property type="entry name" value="TM_PBP2"/>
    <property type="match status" value="1"/>
</dbReference>
<comment type="caution">
    <text evidence="11">The sequence shown here is derived from an EMBL/GenBank/DDBJ whole genome shotgun (WGS) entry which is preliminary data.</text>
</comment>
<dbReference type="InterPro" id="IPR035906">
    <property type="entry name" value="MetI-like_sf"/>
</dbReference>
<keyword evidence="7 9" id="KW-0472">Membrane</keyword>
<feature type="transmembrane region" description="Helical" evidence="9">
    <location>
        <begin position="231"/>
        <end position="252"/>
    </location>
</feature>
<sequence>MTTQTVPDTASSDPASGSTGTTVSSHPSAGPGPASTSSKRPRRLSLAFLGFTPFAAYVVLFLAIPAVIAVASGFFSGTGAFTFANLRAFTDPTILSAFRGSFLVSAISALLGAIIGAVVCFALLGTRSDGFLRTTIDAASSVLAQFGGIMLAFAFIATIGFQGLVTLFLKDHFGFDLNAHGGLLYSVGGLVIPYTYFEVPLMVLTFMPAMEGLKATWGEAAATLGATRRSYWLKIAMPVLAPAFWGSVLLLFANAFSSFATAAALLSQGGIVPLTIKQQLTSETVVGVSNTAGVLALGMLVIMVVVMGAYSLLQRRAARWQR</sequence>
<evidence type="ECO:0000256" key="8">
    <source>
        <dbReference type="SAM" id="MobiDB-lite"/>
    </source>
</evidence>
<dbReference type="PANTHER" id="PTHR42929:SF1">
    <property type="entry name" value="INNER MEMBRANE ABC TRANSPORTER PERMEASE PROTEIN YDCU-RELATED"/>
    <property type="match status" value="1"/>
</dbReference>
<dbReference type="InterPro" id="IPR000515">
    <property type="entry name" value="MetI-like"/>
</dbReference>
<keyword evidence="12" id="KW-1185">Reference proteome</keyword>
<reference evidence="12" key="1">
    <citation type="journal article" date="2019" name="Int. J. Syst. Evol. Microbiol.">
        <title>The Global Catalogue of Microorganisms (GCM) 10K type strain sequencing project: providing services to taxonomists for standard genome sequencing and annotation.</title>
        <authorList>
            <consortium name="The Broad Institute Genomics Platform"/>
            <consortium name="The Broad Institute Genome Sequencing Center for Infectious Disease"/>
            <person name="Wu L."/>
            <person name="Ma J."/>
        </authorList>
    </citation>
    <scope>NUCLEOTIDE SEQUENCE [LARGE SCALE GENOMIC DNA]</scope>
    <source>
        <strain evidence="12">JCM 18956</strain>
    </source>
</reference>
<evidence type="ECO:0000256" key="7">
    <source>
        <dbReference type="ARBA" id="ARBA00023136"/>
    </source>
</evidence>
<dbReference type="PROSITE" id="PS50928">
    <property type="entry name" value="ABC_TM1"/>
    <property type="match status" value="1"/>
</dbReference>
<feature type="transmembrane region" description="Helical" evidence="9">
    <location>
        <begin position="288"/>
        <end position="313"/>
    </location>
</feature>
<keyword evidence="6 9" id="KW-1133">Transmembrane helix</keyword>
<keyword evidence="4" id="KW-1003">Cell membrane</keyword>
<gene>
    <name evidence="11" type="ORF">GCM10025780_00910</name>
</gene>
<evidence type="ECO:0000259" key="10">
    <source>
        <dbReference type="PROSITE" id="PS50928"/>
    </source>
</evidence>
<organism evidence="11 12">
    <name type="scientific">Frondihabitans cladoniiphilus</name>
    <dbReference type="NCBI Taxonomy" id="715785"/>
    <lineage>
        <taxon>Bacteria</taxon>
        <taxon>Bacillati</taxon>
        <taxon>Actinomycetota</taxon>
        <taxon>Actinomycetes</taxon>
        <taxon>Micrococcales</taxon>
        <taxon>Microbacteriaceae</taxon>
        <taxon>Frondihabitans</taxon>
    </lineage>
</organism>
<name>A0ABP8VJ17_9MICO</name>
<evidence type="ECO:0000256" key="4">
    <source>
        <dbReference type="ARBA" id="ARBA00022475"/>
    </source>
</evidence>
<protein>
    <submittedName>
        <fullName evidence="11">ABC transporter permease subunit</fullName>
    </submittedName>
</protein>
<proteinExistence type="inferred from homology"/>
<feature type="region of interest" description="Disordered" evidence="8">
    <location>
        <begin position="1"/>
        <end position="39"/>
    </location>
</feature>
<keyword evidence="3" id="KW-0813">Transport</keyword>
<dbReference type="RefSeq" id="WP_345371954.1">
    <property type="nucleotide sequence ID" value="NZ_BAABLM010000001.1"/>
</dbReference>
<evidence type="ECO:0000256" key="6">
    <source>
        <dbReference type="ARBA" id="ARBA00022989"/>
    </source>
</evidence>
<keyword evidence="5 9" id="KW-0812">Transmembrane</keyword>
<evidence type="ECO:0000256" key="9">
    <source>
        <dbReference type="SAM" id="Phobius"/>
    </source>
</evidence>
<dbReference type="EMBL" id="BAABLM010000001">
    <property type="protein sequence ID" value="GAA4664004.1"/>
    <property type="molecule type" value="Genomic_DNA"/>
</dbReference>
<dbReference type="Proteomes" id="UP001501295">
    <property type="component" value="Unassembled WGS sequence"/>
</dbReference>
<feature type="compositionally biased region" description="Low complexity" evidence="8">
    <location>
        <begin position="24"/>
        <end position="38"/>
    </location>
</feature>
<evidence type="ECO:0000256" key="5">
    <source>
        <dbReference type="ARBA" id="ARBA00022692"/>
    </source>
</evidence>
<comment type="subcellular location">
    <subcellularLocation>
        <location evidence="1">Cell membrane</location>
        <topology evidence="1">Multi-pass membrane protein</topology>
    </subcellularLocation>
</comment>
<feature type="transmembrane region" description="Helical" evidence="9">
    <location>
        <begin position="102"/>
        <end position="124"/>
    </location>
</feature>
<feature type="transmembrane region" description="Helical" evidence="9">
    <location>
        <begin position="44"/>
        <end position="64"/>
    </location>
</feature>
<feature type="transmembrane region" description="Helical" evidence="9">
    <location>
        <begin position="144"/>
        <end position="169"/>
    </location>
</feature>
<evidence type="ECO:0000313" key="11">
    <source>
        <dbReference type="EMBL" id="GAA4664004.1"/>
    </source>
</evidence>
<evidence type="ECO:0000256" key="3">
    <source>
        <dbReference type="ARBA" id="ARBA00022448"/>
    </source>
</evidence>
<comment type="similarity">
    <text evidence="2">Belongs to the binding-protein-dependent transport system permease family. CysTW subfamily.</text>
</comment>
<feature type="transmembrane region" description="Helical" evidence="9">
    <location>
        <begin position="181"/>
        <end position="197"/>
    </location>
</feature>